<dbReference type="RefSeq" id="WP_009608540.1">
    <property type="nucleotide sequence ID" value="NZ_CP076252.1"/>
</dbReference>
<evidence type="ECO:0000313" key="1">
    <source>
        <dbReference type="EMBL" id="SBV88655.1"/>
    </source>
</evidence>
<proteinExistence type="predicted"/>
<evidence type="ECO:0008006" key="3">
    <source>
        <dbReference type="Google" id="ProtNLM"/>
    </source>
</evidence>
<dbReference type="SUPFAM" id="SSF47598">
    <property type="entry name" value="Ribbon-helix-helix"/>
    <property type="match status" value="1"/>
</dbReference>
<gene>
    <name evidence="1" type="ORF">XTGNCPPB3709_2602</name>
</gene>
<dbReference type="AlphaFoldDB" id="A0A1M4INX9"/>
<sequence>MRADDPNLPHLRVIADALGELREQVVFLGGAVVGLLLSDPLAESVRSTYDVDAVVDLDWSRFRRIEERVQTHGFAREMESGVVCRWVHRESGVLFDLMPVDSEVLGFSNRWYAYAVETAQSVELNPTWSTTCHLYHTCATLPRAHRREPRMSTTTIRLPDALKARIAKAAEAAGTTSHNFILEAIAEKAELAERRADFHAQADQRWAEFLETGETIPWDAARTYFRAKVAGKPAKRPVARKLED</sequence>
<evidence type="ECO:0000313" key="2">
    <source>
        <dbReference type="Proteomes" id="UP000184997"/>
    </source>
</evidence>
<protein>
    <recommendedName>
        <fullName evidence="3">Ribbon-helix-helix protein CopG domain-containing protein</fullName>
    </recommendedName>
</protein>
<dbReference type="Proteomes" id="UP000184997">
    <property type="component" value="Unassembled WGS sequence"/>
</dbReference>
<dbReference type="EMBL" id="FLUK01000207">
    <property type="protein sequence ID" value="SBV88655.1"/>
    <property type="molecule type" value="Genomic_DNA"/>
</dbReference>
<reference evidence="2" key="1">
    <citation type="submission" date="2016-07" db="EMBL/GenBank/DDBJ databases">
        <authorList>
            <person name="Florea S."/>
            <person name="Webb J.S."/>
            <person name="Jaromczyk J."/>
            <person name="Schardl C.L."/>
        </authorList>
    </citation>
    <scope>NUCLEOTIDE SEQUENCE [LARGE SCALE GENOMIC DNA]</scope>
</reference>
<dbReference type="GO" id="GO:0006355">
    <property type="term" value="P:regulation of DNA-templated transcription"/>
    <property type="evidence" value="ECO:0007669"/>
    <property type="project" value="InterPro"/>
</dbReference>
<name>A0A1M4INX9_9XANT</name>
<organism evidence="1 2">
    <name type="scientific">Xanthomonas graminis pv. graminis</name>
    <dbReference type="NCBI Taxonomy" id="134874"/>
    <lineage>
        <taxon>Bacteria</taxon>
        <taxon>Pseudomonadati</taxon>
        <taxon>Pseudomonadota</taxon>
        <taxon>Gammaproteobacteria</taxon>
        <taxon>Lysobacterales</taxon>
        <taxon>Lysobacteraceae</taxon>
        <taxon>Xanthomonas</taxon>
        <taxon>Xanthomonas translucens group</taxon>
        <taxon>Xanthomonas graminis</taxon>
    </lineage>
</organism>
<accession>A0A1M4INX9</accession>
<dbReference type="Gene3D" id="1.20.5.780">
    <property type="entry name" value="Single helix bin"/>
    <property type="match status" value="1"/>
</dbReference>
<dbReference type="InterPro" id="IPR010985">
    <property type="entry name" value="Ribbon_hlx_hlx"/>
</dbReference>